<dbReference type="SUPFAM" id="SSF49503">
    <property type="entry name" value="Cupredoxins"/>
    <property type="match status" value="1"/>
</dbReference>
<dbReference type="InterPro" id="IPR008972">
    <property type="entry name" value="Cupredoxin"/>
</dbReference>
<dbReference type="Pfam" id="PF13473">
    <property type="entry name" value="Cupredoxin_1"/>
    <property type="match status" value="1"/>
</dbReference>
<reference evidence="2 3" key="1">
    <citation type="submission" date="2023-05" db="EMBL/GenBank/DDBJ databases">
        <title>Lithophilousrod everest ZFBP1038 complete genpme.</title>
        <authorList>
            <person name="Tian M."/>
        </authorList>
    </citation>
    <scope>NUCLEOTIDE SEQUENCE [LARGE SCALE GENOMIC DNA]</scope>
    <source>
        <strain evidence="2 3">ZFBP1038</strain>
    </source>
</reference>
<name>A0ABY8R0H0_9MICO</name>
<dbReference type="RefSeq" id="WP_349640754.1">
    <property type="nucleotide sequence ID" value="NZ_CP090958.1"/>
</dbReference>
<dbReference type="Proteomes" id="UP001209083">
    <property type="component" value="Chromosome"/>
</dbReference>
<evidence type="ECO:0000313" key="3">
    <source>
        <dbReference type="Proteomes" id="UP001209083"/>
    </source>
</evidence>
<feature type="domain" description="EfeO-type cupredoxin-like" evidence="1">
    <location>
        <begin position="18"/>
        <end position="112"/>
    </location>
</feature>
<sequence length="114" mass="11687">MAALTALALLAGLAGCGQGVSDEAQGDDPAKSAVTIEVAQMSYSPSTVTVQVGESVTWKFDDGNVRHDVVSADGSFKSKIADGGSYTYTFDKPGTYAYSCSLHPAMTGTVVVEG</sequence>
<evidence type="ECO:0000259" key="1">
    <source>
        <dbReference type="Pfam" id="PF13473"/>
    </source>
</evidence>
<dbReference type="PANTHER" id="PTHR36507:SF1">
    <property type="entry name" value="BLL1555 PROTEIN"/>
    <property type="match status" value="1"/>
</dbReference>
<accession>A0ABY8R0H0</accession>
<dbReference type="Gene3D" id="2.60.40.420">
    <property type="entry name" value="Cupredoxins - blue copper proteins"/>
    <property type="match status" value="1"/>
</dbReference>
<dbReference type="PANTHER" id="PTHR36507">
    <property type="entry name" value="BLL1555 PROTEIN"/>
    <property type="match status" value="1"/>
</dbReference>
<dbReference type="EMBL" id="CP090958">
    <property type="protein sequence ID" value="WGW13931.1"/>
    <property type="molecule type" value="Genomic_DNA"/>
</dbReference>
<gene>
    <name evidence="2" type="ORF">LWF01_09390</name>
</gene>
<dbReference type="InterPro" id="IPR052721">
    <property type="entry name" value="ET_Amicyanin"/>
</dbReference>
<evidence type="ECO:0000313" key="2">
    <source>
        <dbReference type="EMBL" id="WGW13931.1"/>
    </source>
</evidence>
<keyword evidence="3" id="KW-1185">Reference proteome</keyword>
<dbReference type="InterPro" id="IPR028096">
    <property type="entry name" value="EfeO_Cupredoxin"/>
</dbReference>
<organism evidence="2 3">
    <name type="scientific">Saxibacter everestensis</name>
    <dbReference type="NCBI Taxonomy" id="2909229"/>
    <lineage>
        <taxon>Bacteria</taxon>
        <taxon>Bacillati</taxon>
        <taxon>Actinomycetota</taxon>
        <taxon>Actinomycetes</taxon>
        <taxon>Micrococcales</taxon>
        <taxon>Brevibacteriaceae</taxon>
        <taxon>Saxibacter</taxon>
    </lineage>
</organism>
<protein>
    <submittedName>
        <fullName evidence="2">Cupredoxin domain-containing protein</fullName>
    </submittedName>
</protein>
<proteinExistence type="predicted"/>